<sequence length="246" mass="26796">MLHQEERRAAQEERRLTRERERRHRRQRAVLEVLGGRPVVEVARSHGVSRQTVHTWRKRYLEQGEAGLEDRSRRPHRSPRRLDDSTVALICSLRREHPGWGAQRLRATLARLGVEPVPSRSTVHRALVRNGLVGAEAAGPAGSRAGSPPPSPPPCPSASASAGCGCPATRAGECGPCGLCCLGCPHCLSHGESMTPSARMAPPVPERRVPRVTLFESPPQPVSRISGHPAPAEPVRSERPVYDSIG</sequence>
<feature type="region of interest" description="Disordered" evidence="1">
    <location>
        <begin position="215"/>
        <end position="246"/>
    </location>
</feature>
<dbReference type="InterPro" id="IPR009057">
    <property type="entry name" value="Homeodomain-like_sf"/>
</dbReference>
<evidence type="ECO:0000313" key="3">
    <source>
        <dbReference type="Proteomes" id="UP000002357"/>
    </source>
</evidence>
<accession>D5SL41</accession>
<dbReference type="GeneID" id="93734228"/>
<geneLocation type="plasmid" evidence="2 3">
    <name>pSCL4</name>
</geneLocation>
<feature type="compositionally biased region" description="Pro residues" evidence="1">
    <location>
        <begin position="147"/>
        <end position="156"/>
    </location>
</feature>
<feature type="region of interest" description="Disordered" evidence="1">
    <location>
        <begin position="1"/>
        <end position="22"/>
    </location>
</feature>
<dbReference type="InterPro" id="IPR036388">
    <property type="entry name" value="WH-like_DNA-bd_sf"/>
</dbReference>
<dbReference type="Proteomes" id="UP000002357">
    <property type="component" value="Plasmid pSCL4"/>
</dbReference>
<evidence type="ECO:0000313" key="2">
    <source>
        <dbReference type="EMBL" id="EFG04634.2"/>
    </source>
</evidence>
<organism evidence="2 3">
    <name type="scientific">Streptomyces clavuligerus</name>
    <dbReference type="NCBI Taxonomy" id="1901"/>
    <lineage>
        <taxon>Bacteria</taxon>
        <taxon>Bacillati</taxon>
        <taxon>Actinomycetota</taxon>
        <taxon>Actinomycetes</taxon>
        <taxon>Kitasatosporales</taxon>
        <taxon>Streptomycetaceae</taxon>
        <taxon>Streptomyces</taxon>
    </lineage>
</organism>
<dbReference type="AlphaFoldDB" id="D5SL41"/>
<feature type="region of interest" description="Disordered" evidence="1">
    <location>
        <begin position="138"/>
        <end position="160"/>
    </location>
</feature>
<keyword evidence="3" id="KW-1185">Reference proteome</keyword>
<dbReference type="SUPFAM" id="SSF46689">
    <property type="entry name" value="Homeodomain-like"/>
    <property type="match status" value="1"/>
</dbReference>
<keyword evidence="2" id="KW-0614">Plasmid</keyword>
<protein>
    <submittedName>
        <fullName evidence="2">Putative IS481 family ISMav2-like transposase</fullName>
    </submittedName>
</protein>
<dbReference type="Pfam" id="PF13565">
    <property type="entry name" value="HTH_32"/>
    <property type="match status" value="1"/>
</dbReference>
<dbReference type="RefSeq" id="WP_003963494.1">
    <property type="nucleotide sequence ID" value="NZ_CM000914.1"/>
</dbReference>
<evidence type="ECO:0000256" key="1">
    <source>
        <dbReference type="SAM" id="MobiDB-lite"/>
    </source>
</evidence>
<gene>
    <name evidence="2" type="ORF">SCLAV_p1148</name>
</gene>
<dbReference type="eggNOG" id="COG2801">
    <property type="taxonomic scope" value="Bacteria"/>
</dbReference>
<dbReference type="OrthoDB" id="568335at2"/>
<feature type="compositionally biased region" description="Basic and acidic residues" evidence="1">
    <location>
        <begin position="1"/>
        <end position="20"/>
    </location>
</feature>
<name>D5SL41_STRCL</name>
<feature type="compositionally biased region" description="Basic and acidic residues" evidence="1">
    <location>
        <begin position="235"/>
        <end position="246"/>
    </location>
</feature>
<reference evidence="2 3" key="1">
    <citation type="journal article" date="2010" name="Genome Biol. Evol.">
        <title>The sequence of a 1.8-mb bacterial linear plasmid reveals a rich evolutionary reservoir of secondary metabolic pathways.</title>
        <authorList>
            <person name="Medema M.H."/>
            <person name="Trefzer A."/>
            <person name="Kovalchuk A."/>
            <person name="van den Berg M."/>
            <person name="Mueller U."/>
            <person name="Heijne W."/>
            <person name="Wu L."/>
            <person name="Alam M.T."/>
            <person name="Ronning C.M."/>
            <person name="Nierman W.C."/>
            <person name="Bovenberg R.A.L."/>
            <person name="Breitling R."/>
            <person name="Takano E."/>
        </authorList>
    </citation>
    <scope>NUCLEOTIDE SEQUENCE [LARGE SCALE GENOMIC DNA]</scope>
    <source>
        <strain evidence="2">ATCC 27064</strain>
        <plasmid evidence="2 3">pSCL4</plasmid>
    </source>
</reference>
<dbReference type="EMBL" id="CM000914">
    <property type="protein sequence ID" value="EFG04634.2"/>
    <property type="molecule type" value="Genomic_DNA"/>
</dbReference>
<dbReference type="Gene3D" id="1.10.10.10">
    <property type="entry name" value="Winged helix-like DNA-binding domain superfamily/Winged helix DNA-binding domain"/>
    <property type="match status" value="1"/>
</dbReference>
<proteinExistence type="predicted"/>